<dbReference type="GO" id="GO:0031106">
    <property type="term" value="P:septin ring organization"/>
    <property type="evidence" value="ECO:0007669"/>
    <property type="project" value="TreeGrafter"/>
</dbReference>
<evidence type="ECO:0000259" key="4">
    <source>
        <dbReference type="PROSITE" id="PS51860"/>
    </source>
</evidence>
<dbReference type="FunFam" id="2.30.29.30:FF:000233">
    <property type="entry name" value="rhotekin isoform X3"/>
    <property type="match status" value="1"/>
</dbReference>
<feature type="domain" description="REM-1" evidence="4">
    <location>
        <begin position="17"/>
        <end position="98"/>
    </location>
</feature>
<dbReference type="AlphaFoldDB" id="A0A452FHD8"/>
<proteinExistence type="predicted"/>
<sequence>MFSRNHRSRVTVARGSALEMEFKRGRFRLSLLCDPPEDTELQRKLDHEIRMREGACKLLAACSQREQALEATKSLLVCNSRILNYMGELQRRKEAQVLKKTGRRTTTPAAGILCPVIRSPVPDTEYFKNKGDLHRWAVFLLLQIGEHIQDTEMILVDRTLTDISFQNNVLFAEAGPDFELRLELYGACVEEEGALAGAPKRLATKLSSSLGRSSGRRVRASLETAGGSGSSPILLPTPAVGGAVRWSLPLHISHPHPALLSPPEENPAWLPLYGSVCCRLVAQPLCMIQPTASGTLRVQQAGEPRDWVQVHGVLKGTNLFCYRQPEDTDAGDEPLFTIAINKETQVRAGELDQAAGWPFTLSISNRYGEEEVTHALQAESRGALQSWMEALWQLFFDMSQWKQCCDEIMKIETPAPRKPPQVLAKQGSLYHEMAIEPLDDIAAVTDILAQREGARLETPPPWLAVFTDQPALPGPCSPASVAPAPARIHSLPWGRPRTFSLDAVPPDHSPGASRLVAPLPLQRSPRSRGLCSKGPPHTWLQSPV</sequence>
<evidence type="ECO:0000313" key="6">
    <source>
        <dbReference type="Proteomes" id="UP000291000"/>
    </source>
</evidence>
<dbReference type="Ensembl" id="ENSCHIT00000031392.1">
    <property type="protein sequence ID" value="ENSCHIP00000023532.1"/>
    <property type="gene ID" value="ENSCHIG00000021037.1"/>
</dbReference>
<dbReference type="PROSITE" id="PS50003">
    <property type="entry name" value="PH_DOMAIN"/>
    <property type="match status" value="1"/>
</dbReference>
<dbReference type="Bgee" id="ENSCHIG00000021037">
    <property type="expression patterns" value="Expressed in metanephros cortex and 17 other cell types or tissues"/>
</dbReference>
<gene>
    <name evidence="5" type="primary">RTKN</name>
</gene>
<dbReference type="GO" id="GO:0005826">
    <property type="term" value="C:actomyosin contractile ring"/>
    <property type="evidence" value="ECO:0007669"/>
    <property type="project" value="TreeGrafter"/>
</dbReference>
<dbReference type="GO" id="GO:0000915">
    <property type="term" value="P:actomyosin contractile ring assembly"/>
    <property type="evidence" value="ECO:0007669"/>
    <property type="project" value="TreeGrafter"/>
</dbReference>
<dbReference type="SMART" id="SM00233">
    <property type="entry name" value="PH"/>
    <property type="match status" value="1"/>
</dbReference>
<evidence type="ECO:0000256" key="1">
    <source>
        <dbReference type="PROSITE-ProRule" id="PRU01207"/>
    </source>
</evidence>
<dbReference type="GO" id="GO:0007165">
    <property type="term" value="P:signal transduction"/>
    <property type="evidence" value="ECO:0007669"/>
    <property type="project" value="InterPro"/>
</dbReference>
<protein>
    <submittedName>
        <fullName evidence="5">Rhotekin</fullName>
    </submittedName>
</protein>
<dbReference type="GeneTree" id="ENSGT00940000158491"/>
<organism evidence="5 6">
    <name type="scientific">Capra hircus</name>
    <name type="common">Goat</name>
    <dbReference type="NCBI Taxonomy" id="9925"/>
    <lineage>
        <taxon>Eukaryota</taxon>
        <taxon>Metazoa</taxon>
        <taxon>Chordata</taxon>
        <taxon>Craniata</taxon>
        <taxon>Vertebrata</taxon>
        <taxon>Euteleostomi</taxon>
        <taxon>Mammalia</taxon>
        <taxon>Eutheria</taxon>
        <taxon>Laurasiatheria</taxon>
        <taxon>Artiodactyla</taxon>
        <taxon>Ruminantia</taxon>
        <taxon>Pecora</taxon>
        <taxon>Bovidae</taxon>
        <taxon>Caprinae</taxon>
        <taxon>Capra</taxon>
    </lineage>
</organism>
<accession>A0A452FHD8</accession>
<dbReference type="InterPro" id="IPR011072">
    <property type="entry name" value="HR1_rho-bd"/>
</dbReference>
<dbReference type="InterPro" id="IPR001849">
    <property type="entry name" value="PH_domain"/>
</dbReference>
<dbReference type="EMBL" id="LWLT01000009">
    <property type="status" value="NOT_ANNOTATED_CDS"/>
    <property type="molecule type" value="Genomic_DNA"/>
</dbReference>
<dbReference type="PANTHER" id="PTHR21538:SF19">
    <property type="entry name" value="RHOTEKIN"/>
    <property type="match status" value="1"/>
</dbReference>
<evidence type="ECO:0000256" key="2">
    <source>
        <dbReference type="SAM" id="MobiDB-lite"/>
    </source>
</evidence>
<dbReference type="SUPFAM" id="SSF50729">
    <property type="entry name" value="PH domain-like"/>
    <property type="match status" value="1"/>
</dbReference>
<reference evidence="5 6" key="1">
    <citation type="submission" date="2016-04" db="EMBL/GenBank/DDBJ databases">
        <title>Polished mammalian reference genomes with single-molecule sequencing and chromosome conformation capture applied to the Capra hircus genome.</title>
        <authorList>
            <person name="Bickhart D.M."/>
            <person name="Koren S."/>
            <person name="Rosen B."/>
            <person name="Hastie A."/>
            <person name="Liachko I."/>
            <person name="Sullivan S.T."/>
            <person name="Burton J."/>
            <person name="Sayre B.L."/>
            <person name="Huson H.J."/>
            <person name="Lee J."/>
            <person name="Lam E."/>
            <person name="Kelley C.M."/>
            <person name="Hutchison J.L."/>
            <person name="Zhou Y."/>
            <person name="Sun J."/>
            <person name="Crisa A."/>
            <person name="Schwartz J.C."/>
            <person name="Hammond J.A."/>
            <person name="Schroeder S.G."/>
            <person name="Liu G.E."/>
            <person name="Dunham M."/>
            <person name="Shendure J."/>
            <person name="Sonstegard T.S."/>
            <person name="Phillippy A.M."/>
            <person name="Van Tassell C.P."/>
            <person name="Smith T.P."/>
        </authorList>
    </citation>
    <scope>NUCLEOTIDE SEQUENCE [LARGE SCALE GENOMIC DNA]</scope>
</reference>
<dbReference type="GO" id="GO:0000281">
    <property type="term" value="P:mitotic cytokinesis"/>
    <property type="evidence" value="ECO:0007669"/>
    <property type="project" value="TreeGrafter"/>
</dbReference>
<keyword evidence="6" id="KW-1185">Reference proteome</keyword>
<dbReference type="Pfam" id="PF00169">
    <property type="entry name" value="PH"/>
    <property type="match status" value="1"/>
</dbReference>
<evidence type="ECO:0000259" key="3">
    <source>
        <dbReference type="PROSITE" id="PS50003"/>
    </source>
</evidence>
<reference evidence="5" key="3">
    <citation type="submission" date="2025-09" db="UniProtKB">
        <authorList>
            <consortium name="Ensembl"/>
        </authorList>
    </citation>
    <scope>IDENTIFICATION</scope>
</reference>
<dbReference type="PANTHER" id="PTHR21538">
    <property type="entry name" value="ANILLIN/RHOTEKIN RTKN"/>
    <property type="match status" value="1"/>
</dbReference>
<feature type="domain" description="PH" evidence="3">
    <location>
        <begin position="289"/>
        <end position="396"/>
    </location>
</feature>
<dbReference type="PROSITE" id="PS51860">
    <property type="entry name" value="REM_1"/>
    <property type="match status" value="1"/>
</dbReference>
<dbReference type="Proteomes" id="UP000291000">
    <property type="component" value="Chromosome 11"/>
</dbReference>
<keyword evidence="1" id="KW-0175">Coiled coil</keyword>
<dbReference type="InterPro" id="IPR012966">
    <property type="entry name" value="AHD"/>
</dbReference>
<dbReference type="Gene3D" id="2.30.29.30">
    <property type="entry name" value="Pleckstrin-homology domain (PH domain)/Phosphotyrosine-binding domain (PTB)"/>
    <property type="match status" value="1"/>
</dbReference>
<dbReference type="GO" id="GO:0005095">
    <property type="term" value="F:GTPase inhibitor activity"/>
    <property type="evidence" value="ECO:0007669"/>
    <property type="project" value="TreeGrafter"/>
</dbReference>
<dbReference type="SMART" id="SM00742">
    <property type="entry name" value="Hr1"/>
    <property type="match status" value="1"/>
</dbReference>
<dbReference type="InterPro" id="IPR011993">
    <property type="entry name" value="PH-like_dom_sf"/>
</dbReference>
<feature type="region of interest" description="Disordered" evidence="2">
    <location>
        <begin position="501"/>
        <end position="544"/>
    </location>
</feature>
<dbReference type="InterPro" id="IPR051364">
    <property type="entry name" value="Cytokinesis/Rho-signaling"/>
</dbReference>
<dbReference type="Pfam" id="PF08174">
    <property type="entry name" value="Anillin"/>
    <property type="match status" value="1"/>
</dbReference>
<name>A0A452FHD8_CAPHI</name>
<reference evidence="5" key="2">
    <citation type="submission" date="2025-08" db="UniProtKB">
        <authorList>
            <consortium name="Ensembl"/>
        </authorList>
    </citation>
    <scope>IDENTIFICATION</scope>
</reference>
<evidence type="ECO:0000313" key="5">
    <source>
        <dbReference type="Ensembl" id="ENSCHIP00000023532.1"/>
    </source>
</evidence>
<dbReference type="CDD" id="cd13249">
    <property type="entry name" value="PH_rhotekin2"/>
    <property type="match status" value="1"/>
</dbReference>